<dbReference type="Pfam" id="PF00440">
    <property type="entry name" value="TetR_N"/>
    <property type="match status" value="1"/>
</dbReference>
<dbReference type="EMBL" id="VIRS01000020">
    <property type="protein sequence ID" value="TQS42038.1"/>
    <property type="molecule type" value="Genomic_DNA"/>
</dbReference>
<keyword evidence="5" id="KW-1185">Reference proteome</keyword>
<dbReference type="AlphaFoldDB" id="A0A545AL39"/>
<feature type="DNA-binding region" description="H-T-H motif" evidence="2">
    <location>
        <begin position="41"/>
        <end position="60"/>
    </location>
</feature>
<dbReference type="Proteomes" id="UP000317982">
    <property type="component" value="Unassembled WGS sequence"/>
</dbReference>
<dbReference type="PANTHER" id="PTHR30055">
    <property type="entry name" value="HTH-TYPE TRANSCRIPTIONAL REGULATOR RUTR"/>
    <property type="match status" value="1"/>
</dbReference>
<evidence type="ECO:0000259" key="3">
    <source>
        <dbReference type="PROSITE" id="PS50977"/>
    </source>
</evidence>
<dbReference type="InterPro" id="IPR050109">
    <property type="entry name" value="HTH-type_TetR-like_transc_reg"/>
</dbReference>
<dbReference type="GO" id="GO:0003700">
    <property type="term" value="F:DNA-binding transcription factor activity"/>
    <property type="evidence" value="ECO:0007669"/>
    <property type="project" value="TreeGrafter"/>
</dbReference>
<evidence type="ECO:0000256" key="1">
    <source>
        <dbReference type="ARBA" id="ARBA00023125"/>
    </source>
</evidence>
<protein>
    <submittedName>
        <fullName evidence="4">TetR/AcrR family transcriptional regulator</fullName>
    </submittedName>
</protein>
<dbReference type="SUPFAM" id="SSF46689">
    <property type="entry name" value="Homeodomain-like"/>
    <property type="match status" value="1"/>
</dbReference>
<feature type="domain" description="HTH tetR-type" evidence="3">
    <location>
        <begin position="18"/>
        <end position="78"/>
    </location>
</feature>
<gene>
    <name evidence="4" type="ORF">FL583_25960</name>
</gene>
<evidence type="ECO:0000313" key="4">
    <source>
        <dbReference type="EMBL" id="TQS42038.1"/>
    </source>
</evidence>
<name>A0A545AL39_9ACTN</name>
<dbReference type="PROSITE" id="PS50977">
    <property type="entry name" value="HTH_TETR_2"/>
    <property type="match status" value="1"/>
</dbReference>
<dbReference type="PANTHER" id="PTHR30055:SF242">
    <property type="entry name" value="HTH-TYPE TRANSCRIPTIONAL REPRESSOR KSTR"/>
    <property type="match status" value="1"/>
</dbReference>
<dbReference type="InterPro" id="IPR009057">
    <property type="entry name" value="Homeodomain-like_sf"/>
</dbReference>
<organism evidence="4 5">
    <name type="scientific">Cryptosporangium phraense</name>
    <dbReference type="NCBI Taxonomy" id="2593070"/>
    <lineage>
        <taxon>Bacteria</taxon>
        <taxon>Bacillati</taxon>
        <taxon>Actinomycetota</taxon>
        <taxon>Actinomycetes</taxon>
        <taxon>Cryptosporangiales</taxon>
        <taxon>Cryptosporangiaceae</taxon>
        <taxon>Cryptosporangium</taxon>
    </lineage>
</organism>
<dbReference type="OrthoDB" id="3192968at2"/>
<dbReference type="Gene3D" id="1.10.357.10">
    <property type="entry name" value="Tetracycline Repressor, domain 2"/>
    <property type="match status" value="1"/>
</dbReference>
<dbReference type="InParanoid" id="A0A545AL39"/>
<dbReference type="GO" id="GO:0000976">
    <property type="term" value="F:transcription cis-regulatory region binding"/>
    <property type="evidence" value="ECO:0007669"/>
    <property type="project" value="TreeGrafter"/>
</dbReference>
<evidence type="ECO:0000256" key="2">
    <source>
        <dbReference type="PROSITE-ProRule" id="PRU00335"/>
    </source>
</evidence>
<comment type="caution">
    <text evidence="4">The sequence shown here is derived from an EMBL/GenBank/DDBJ whole genome shotgun (WGS) entry which is preliminary data.</text>
</comment>
<keyword evidence="1 2" id="KW-0238">DNA-binding</keyword>
<accession>A0A545AL39</accession>
<evidence type="ECO:0000313" key="5">
    <source>
        <dbReference type="Proteomes" id="UP000317982"/>
    </source>
</evidence>
<proteinExistence type="predicted"/>
<dbReference type="InterPro" id="IPR001647">
    <property type="entry name" value="HTH_TetR"/>
</dbReference>
<reference evidence="4 5" key="1">
    <citation type="submission" date="2019-07" db="EMBL/GenBank/DDBJ databases">
        <title>Cryptosporangium phraense sp. nov., isolated from plant litter.</title>
        <authorList>
            <person name="Suriyachadkun C."/>
        </authorList>
    </citation>
    <scope>NUCLEOTIDE SEQUENCE [LARGE SCALE GENOMIC DNA]</scope>
    <source>
        <strain evidence="4 5">A-T 5661</strain>
    </source>
</reference>
<sequence>MEYTVVTLSPRGAAVEEQDRRERILAAARAALERHEYEQIQMRDVAQGAGVALGTLYRCFSSKEHLYAAVLLDWLTDVGRAPAAGVRARAHAVIAACQRRPQFYKAHVALQSSADPNARALLTASGQVARAALAAEVAGLGPARADDAATMLWALITSRLSQAIYRGGDLGEIHRIADAFVDLLAPRRRGEQADRS</sequence>
<dbReference type="PRINTS" id="PR00455">
    <property type="entry name" value="HTHTETR"/>
</dbReference>